<dbReference type="Gene3D" id="3.30.70.1390">
    <property type="entry name" value="ROC domain from the Parkinson's disease-associated leucine-rich repeat kinase 2"/>
    <property type="match status" value="1"/>
</dbReference>
<dbReference type="GO" id="GO:0009966">
    <property type="term" value="P:regulation of signal transduction"/>
    <property type="evidence" value="ECO:0007669"/>
    <property type="project" value="UniProtKB-ARBA"/>
</dbReference>
<feature type="domain" description="Roc" evidence="4">
    <location>
        <begin position="138"/>
        <end position="353"/>
    </location>
</feature>
<evidence type="ECO:0000256" key="2">
    <source>
        <dbReference type="ARBA" id="ARBA00022737"/>
    </source>
</evidence>
<name>A0AAV7TRD0_PLEWA</name>
<dbReference type="InterPro" id="IPR032675">
    <property type="entry name" value="LRR_dom_sf"/>
</dbReference>
<dbReference type="InterPro" id="IPR020859">
    <property type="entry name" value="ROC"/>
</dbReference>
<dbReference type="InterPro" id="IPR001611">
    <property type="entry name" value="Leu-rich_rpt"/>
</dbReference>
<dbReference type="InterPro" id="IPR057263">
    <property type="entry name" value="COR-B"/>
</dbReference>
<dbReference type="InterPro" id="IPR003591">
    <property type="entry name" value="Leu-rich_rpt_typical-subtyp"/>
</dbReference>
<accession>A0AAV7TRD0</accession>
<dbReference type="InterPro" id="IPR027417">
    <property type="entry name" value="P-loop_NTPase"/>
</dbReference>
<dbReference type="Pfam" id="PF08477">
    <property type="entry name" value="Roc"/>
    <property type="match status" value="1"/>
</dbReference>
<dbReference type="InterPro" id="IPR050216">
    <property type="entry name" value="LRR_domain-containing"/>
</dbReference>
<reference evidence="5" key="1">
    <citation type="journal article" date="2022" name="bioRxiv">
        <title>Sequencing and chromosome-scale assembly of the giantPleurodeles waltlgenome.</title>
        <authorList>
            <person name="Brown T."/>
            <person name="Elewa A."/>
            <person name="Iarovenko S."/>
            <person name="Subramanian E."/>
            <person name="Araus A.J."/>
            <person name="Petzold A."/>
            <person name="Susuki M."/>
            <person name="Suzuki K.-i.T."/>
            <person name="Hayashi T."/>
            <person name="Toyoda A."/>
            <person name="Oliveira C."/>
            <person name="Osipova E."/>
            <person name="Leigh N.D."/>
            <person name="Simon A."/>
            <person name="Yun M.H."/>
        </authorList>
    </citation>
    <scope>NUCLEOTIDE SEQUENCE</scope>
    <source>
        <strain evidence="5">20211129_DDA</strain>
        <tissue evidence="5">Liver</tissue>
    </source>
</reference>
<sequence>MEIKNLIQLEKLELNQNKIQLVPEGVFHFLPHLTFLKLSNNRIADLPNDLATCQSLKYLNLSHNWIRTFPDVILELRSIEELYVESNKLRKLPVELFLDLPLKKFKATSNRLREPPEEVCIGGLKQIRNYFMQLQKSKAEEDKRVKTMFLGATMAGKSTLCRSLSQGRVVSVSREDRTVGIEISKFQIQDFMFLFWDFAGQMEYYLTHHVFITPQALVILAINLQRYQTDDEDVFNNLVGFWINNLLMRVPDAVVLPLGTHKDCCMVGEVEEKKHHIEGKIAGILQQRKITLNHYIHNMDVKKESELYSDQLQRLKEMTDFSLRVLDLLPLDCTDYQDIEKLQSVMLQLVKDEDLFPNVVKVLPPVYRKVENAVYKVAESEATAAHGIMEFNYLLSEIAHMGDLDKLDKELLQDILRYLHRIGLIIWYEDIKHVANTVFLKPSFLITMFKMLIRHDLEQQFDCIPVDVLVGEQTFKRDPLKWKAMFQSKAMFRQKAVRVLVKHQLQRFYPRHMAEIFEEMMGHWGENGKLLSLLEHFEICLQVRNSTNLNAAAQEFIPGAKWMAAANSPETCYLFPLYLQQNYEVAERWAGDHQEDLHMRAYCSPEIPEGFFQRLMVKSCSFYKTNWVGQKMFLLVNNGKPLLIKENNAKGDSYIEIRCRKPYKKPDFRPVWDFILSIVSLIRKLSDEWPGLHMCLRTPCRTASCPDEFDWPDVLSTNIEYYMTKEEVKTCETCCNRFETELLLPKVPLWDPESPQRGSNVYVTNYGIATVGSHSVNVHKQKVTR</sequence>
<keyword evidence="3" id="KW-0547">Nucleotide-binding</keyword>
<dbReference type="PANTHER" id="PTHR48051">
    <property type="match status" value="1"/>
</dbReference>
<organism evidence="5 6">
    <name type="scientific">Pleurodeles waltl</name>
    <name type="common">Iberian ribbed newt</name>
    <dbReference type="NCBI Taxonomy" id="8319"/>
    <lineage>
        <taxon>Eukaryota</taxon>
        <taxon>Metazoa</taxon>
        <taxon>Chordata</taxon>
        <taxon>Craniata</taxon>
        <taxon>Vertebrata</taxon>
        <taxon>Euteleostomi</taxon>
        <taxon>Amphibia</taxon>
        <taxon>Batrachia</taxon>
        <taxon>Caudata</taxon>
        <taxon>Salamandroidea</taxon>
        <taxon>Salamandridae</taxon>
        <taxon>Pleurodelinae</taxon>
        <taxon>Pleurodeles</taxon>
    </lineage>
</organism>
<protein>
    <recommendedName>
        <fullName evidence="4">Roc domain-containing protein</fullName>
    </recommendedName>
</protein>
<keyword evidence="2" id="KW-0677">Repeat</keyword>
<dbReference type="SUPFAM" id="SSF52540">
    <property type="entry name" value="P-loop containing nucleoside triphosphate hydrolases"/>
    <property type="match status" value="1"/>
</dbReference>
<dbReference type="Gene3D" id="3.80.10.10">
    <property type="entry name" value="Ribonuclease Inhibitor"/>
    <property type="match status" value="1"/>
</dbReference>
<dbReference type="SUPFAM" id="SSF52075">
    <property type="entry name" value="Outer arm dynein light chain 1"/>
    <property type="match status" value="1"/>
</dbReference>
<dbReference type="EMBL" id="JANPWB010000006">
    <property type="protein sequence ID" value="KAJ1178769.1"/>
    <property type="molecule type" value="Genomic_DNA"/>
</dbReference>
<dbReference type="Gene3D" id="3.40.50.300">
    <property type="entry name" value="P-loop containing nucleotide triphosphate hydrolases"/>
    <property type="match status" value="1"/>
</dbReference>
<keyword evidence="1" id="KW-0433">Leucine-rich repeat</keyword>
<proteinExistence type="predicted"/>
<dbReference type="PROSITE" id="PS51424">
    <property type="entry name" value="ROC"/>
    <property type="match status" value="1"/>
</dbReference>
<dbReference type="Proteomes" id="UP001066276">
    <property type="component" value="Chromosome 3_2"/>
</dbReference>
<dbReference type="AlphaFoldDB" id="A0AAV7TRD0"/>
<gene>
    <name evidence="5" type="ORF">NDU88_004011</name>
</gene>
<keyword evidence="6" id="KW-1185">Reference proteome</keyword>
<evidence type="ECO:0000313" key="5">
    <source>
        <dbReference type="EMBL" id="KAJ1178769.1"/>
    </source>
</evidence>
<comment type="caution">
    <text evidence="5">The sequence shown here is derived from an EMBL/GenBank/DDBJ whole genome shotgun (WGS) entry which is preliminary data.</text>
</comment>
<evidence type="ECO:0000313" key="6">
    <source>
        <dbReference type="Proteomes" id="UP001066276"/>
    </source>
</evidence>
<dbReference type="PANTHER" id="PTHR48051:SF55">
    <property type="entry name" value="MALIGNANT FIBROUS HISTIOCYTOMA-AMPLIFIED SEQUENCE 1 HOMOLOG"/>
    <property type="match status" value="1"/>
</dbReference>
<dbReference type="SMART" id="SM00364">
    <property type="entry name" value="LRR_BAC"/>
    <property type="match status" value="3"/>
</dbReference>
<dbReference type="Pfam" id="PF13855">
    <property type="entry name" value="LRR_8"/>
    <property type="match status" value="1"/>
</dbReference>
<dbReference type="PROSITE" id="PS51450">
    <property type="entry name" value="LRR"/>
    <property type="match status" value="2"/>
</dbReference>
<dbReference type="SMART" id="SM00369">
    <property type="entry name" value="LRR_TYP"/>
    <property type="match status" value="3"/>
</dbReference>
<dbReference type="GO" id="GO:0000166">
    <property type="term" value="F:nucleotide binding"/>
    <property type="evidence" value="ECO:0007669"/>
    <property type="project" value="UniProtKB-KW"/>
</dbReference>
<evidence type="ECO:0000259" key="4">
    <source>
        <dbReference type="PROSITE" id="PS51424"/>
    </source>
</evidence>
<evidence type="ECO:0000256" key="1">
    <source>
        <dbReference type="ARBA" id="ARBA00022614"/>
    </source>
</evidence>
<dbReference type="GO" id="GO:0005737">
    <property type="term" value="C:cytoplasm"/>
    <property type="evidence" value="ECO:0007669"/>
    <property type="project" value="TreeGrafter"/>
</dbReference>
<evidence type="ECO:0000256" key="3">
    <source>
        <dbReference type="ARBA" id="ARBA00022741"/>
    </source>
</evidence>
<dbReference type="Pfam" id="PF25497">
    <property type="entry name" value="COR-B"/>
    <property type="match status" value="1"/>
</dbReference>